<proteinExistence type="predicted"/>
<sequence length="105" mass="12746">MIKMTAVEEKITIKYKTRKDYCPCCQRDLDEPSLSKIREFDFTKRSFQDYGAHWELYDGEEMKEVVREFVYETIDFFAVTNHEPILLEKGEMERMYEFARKCFAK</sequence>
<evidence type="ECO:0000313" key="1">
    <source>
        <dbReference type="EMBL" id="MDW0112224.1"/>
    </source>
</evidence>
<organism evidence="1 2">
    <name type="scientific">Sporosarcina saromensis</name>
    <dbReference type="NCBI Taxonomy" id="359365"/>
    <lineage>
        <taxon>Bacteria</taxon>
        <taxon>Bacillati</taxon>
        <taxon>Bacillota</taxon>
        <taxon>Bacilli</taxon>
        <taxon>Bacillales</taxon>
        <taxon>Caryophanaceae</taxon>
        <taxon>Sporosarcina</taxon>
    </lineage>
</organism>
<dbReference type="EMBL" id="JAUBDI010000002">
    <property type="protein sequence ID" value="MDW0112224.1"/>
    <property type="molecule type" value="Genomic_DNA"/>
</dbReference>
<dbReference type="RefSeq" id="WP_317942117.1">
    <property type="nucleotide sequence ID" value="NZ_JAUBDI010000002.1"/>
</dbReference>
<keyword evidence="2" id="KW-1185">Reference proteome</keyword>
<name>A0ABU4G5K6_9BACL</name>
<dbReference type="Proteomes" id="UP001282284">
    <property type="component" value="Unassembled WGS sequence"/>
</dbReference>
<reference evidence="1 2" key="1">
    <citation type="submission" date="2023-06" db="EMBL/GenBank/DDBJ databases">
        <title>Sporosarcina sp. nov., isolated from Korean traditional fermented seafood 'Jeotgal'.</title>
        <authorList>
            <person name="Yang A.I."/>
            <person name="Shin N.-R."/>
        </authorList>
    </citation>
    <scope>NUCLEOTIDE SEQUENCE [LARGE SCALE GENOMIC DNA]</scope>
    <source>
        <strain evidence="1 2">KCTC13119</strain>
    </source>
</reference>
<protein>
    <submittedName>
        <fullName evidence="1">Uncharacterized protein</fullName>
    </submittedName>
</protein>
<gene>
    <name evidence="1" type="ORF">QT711_03440</name>
</gene>
<accession>A0ABU4G5K6</accession>
<comment type="caution">
    <text evidence="1">The sequence shown here is derived from an EMBL/GenBank/DDBJ whole genome shotgun (WGS) entry which is preliminary data.</text>
</comment>
<evidence type="ECO:0000313" key="2">
    <source>
        <dbReference type="Proteomes" id="UP001282284"/>
    </source>
</evidence>